<evidence type="ECO:0000313" key="1">
    <source>
        <dbReference type="EMBL" id="SOC79071.1"/>
    </source>
</evidence>
<dbReference type="EMBL" id="OCMF01000001">
    <property type="protein sequence ID" value="SOC79071.1"/>
    <property type="molecule type" value="Genomic_DNA"/>
</dbReference>
<dbReference type="Pfam" id="PF25593">
    <property type="entry name" value="GldD_lipo"/>
    <property type="match status" value="1"/>
</dbReference>
<proteinExistence type="predicted"/>
<dbReference type="PROSITE" id="PS51257">
    <property type="entry name" value="PROKAR_LIPOPROTEIN"/>
    <property type="match status" value="1"/>
</dbReference>
<sequence>MKNLIFFALFFTLISCGEEVQPKPDAYLALEYPETEYESFSRDCGYSFEKNKYAVAKNLRGGNNCWINLDYEDLKGTIFITYQPVKNNLDSLLADAQKLPLRHTIKADAIEGSRYTNDLNRTYGMFYEVTGDAASQAQFYLTDSTDHFLTGSVYFETQPNFDSILPAAAYLKKDIRHLMETVKWREQQ</sequence>
<evidence type="ECO:0000313" key="2">
    <source>
        <dbReference type="Proteomes" id="UP000219193"/>
    </source>
</evidence>
<reference evidence="2" key="1">
    <citation type="submission" date="2017-09" db="EMBL/GenBank/DDBJ databases">
        <authorList>
            <person name="Varghese N."/>
            <person name="Submissions S."/>
        </authorList>
    </citation>
    <scope>NUCLEOTIDE SEQUENCE [LARGE SCALE GENOMIC DNA]</scope>
    <source>
        <strain evidence="2">CGMCC 1.12641</strain>
    </source>
</reference>
<keyword evidence="2" id="KW-1185">Reference proteome</keyword>
<dbReference type="Proteomes" id="UP000219193">
    <property type="component" value="Unassembled WGS sequence"/>
</dbReference>
<protein>
    <submittedName>
        <fullName evidence="1">Protein involved in gliding motility GldD</fullName>
    </submittedName>
</protein>
<dbReference type="RefSeq" id="WP_097054840.1">
    <property type="nucleotide sequence ID" value="NZ_OCMF01000001.1"/>
</dbReference>
<accession>A0A285X125</accession>
<gene>
    <name evidence="1" type="ORF">SAMN06296241_0591</name>
</gene>
<name>A0A285X125_9FLAO</name>
<dbReference type="InterPro" id="IPR019850">
    <property type="entry name" value="GldD-like"/>
</dbReference>
<organism evidence="1 2">
    <name type="scientific">Salinimicrobium sediminis</name>
    <dbReference type="NCBI Taxonomy" id="1343891"/>
    <lineage>
        <taxon>Bacteria</taxon>
        <taxon>Pseudomonadati</taxon>
        <taxon>Bacteroidota</taxon>
        <taxon>Flavobacteriia</taxon>
        <taxon>Flavobacteriales</taxon>
        <taxon>Flavobacteriaceae</taxon>
        <taxon>Salinimicrobium</taxon>
    </lineage>
</organism>
<dbReference type="AlphaFoldDB" id="A0A285X125"/>
<dbReference type="OrthoDB" id="679501at2"/>
<dbReference type="NCBIfam" id="TIGR03512">
    <property type="entry name" value="GldD_lipo"/>
    <property type="match status" value="1"/>
</dbReference>